<protein>
    <submittedName>
        <fullName evidence="2">Uncharacterized protein</fullName>
    </submittedName>
</protein>
<gene>
    <name evidence="2" type="ORF">TSPGSL018_1719</name>
</gene>
<dbReference type="AlphaFoldDB" id="A0A061SMQ4"/>
<organism evidence="2">
    <name type="scientific">Tetraselmis sp. GSL018</name>
    <dbReference type="NCBI Taxonomy" id="582737"/>
    <lineage>
        <taxon>Eukaryota</taxon>
        <taxon>Viridiplantae</taxon>
        <taxon>Chlorophyta</taxon>
        <taxon>core chlorophytes</taxon>
        <taxon>Chlorodendrophyceae</taxon>
        <taxon>Chlorodendrales</taxon>
        <taxon>Chlorodendraceae</taxon>
        <taxon>Tetraselmis</taxon>
    </lineage>
</organism>
<reference evidence="2" key="1">
    <citation type="submission" date="2014-05" db="EMBL/GenBank/DDBJ databases">
        <title>The transcriptome of the halophilic microalga Tetraselmis sp. GSL018 isolated from the Great Salt Lake, Utah.</title>
        <authorList>
            <person name="Jinkerson R.E."/>
            <person name="D'Adamo S."/>
            <person name="Posewitz M.C."/>
        </authorList>
    </citation>
    <scope>NUCLEOTIDE SEQUENCE</scope>
    <source>
        <strain evidence="2">GSL018</strain>
    </source>
</reference>
<name>A0A061SMQ4_9CHLO</name>
<accession>A0A061SMQ4</accession>
<feature type="region of interest" description="Disordered" evidence="1">
    <location>
        <begin position="24"/>
        <end position="66"/>
    </location>
</feature>
<feature type="compositionally biased region" description="Basic and acidic residues" evidence="1">
    <location>
        <begin position="46"/>
        <end position="66"/>
    </location>
</feature>
<proteinExistence type="predicted"/>
<evidence type="ECO:0000256" key="1">
    <source>
        <dbReference type="SAM" id="MobiDB-lite"/>
    </source>
</evidence>
<feature type="non-terminal residue" evidence="2">
    <location>
        <position position="1"/>
    </location>
</feature>
<evidence type="ECO:0000313" key="2">
    <source>
        <dbReference type="EMBL" id="JAC84125.1"/>
    </source>
</evidence>
<dbReference type="EMBL" id="GBEZ01000787">
    <property type="protein sequence ID" value="JAC84125.1"/>
    <property type="molecule type" value="Transcribed_RNA"/>
</dbReference>
<sequence length="66" mass="7280">TTPSTIWTTRRAISTAVLVPALGPDTSVLMDRPPPLPDPTWGREPSCIEREEDRCDGRTTSAEKDE</sequence>
<feature type="non-terminal residue" evidence="2">
    <location>
        <position position="66"/>
    </location>
</feature>